<reference evidence="9" key="1">
    <citation type="journal article" date="2023" name="Plant J.">
        <title>Genome sequences and population genomics provide insights into the demographic history, inbreeding, and mutation load of two 'living fossil' tree species of Dipteronia.</title>
        <authorList>
            <person name="Feng Y."/>
            <person name="Comes H.P."/>
            <person name="Chen J."/>
            <person name="Zhu S."/>
            <person name="Lu R."/>
            <person name="Zhang X."/>
            <person name="Li P."/>
            <person name="Qiu J."/>
            <person name="Olsen K.M."/>
            <person name="Qiu Y."/>
        </authorList>
    </citation>
    <scope>NUCLEOTIDE SEQUENCE</scope>
    <source>
        <strain evidence="9">KIB01</strain>
    </source>
</reference>
<dbReference type="SUPFAM" id="SSF55486">
    <property type="entry name" value="Metalloproteases ('zincins'), catalytic domain"/>
    <property type="match status" value="1"/>
</dbReference>
<evidence type="ECO:0000256" key="4">
    <source>
        <dbReference type="ARBA" id="ARBA00022723"/>
    </source>
</evidence>
<keyword evidence="5" id="KW-0255">Endonuclease</keyword>
<sequence length="202" mass="22251">MLPPLSPLLRTLPTTSTSSSSSSSAVTPLSLHPARTTIAFFHGHSSPSDVAFVSCRSDESRLMRSSVKSKEKELELNVSICIEDELPDDPEISSIAELLRLNAPMLMKSAFDSLRDSEYKTRDTAIEDIGGFGSIELSILLCNDEFIRKLIKAWRNEDHATDVLSMSQHVPELKLPILMLSDIVISVRDCCKTSSGRRALTS</sequence>
<keyword evidence="7" id="KW-0862">Zinc</keyword>
<protein>
    <submittedName>
        <fullName evidence="9">Uncharacterized protein</fullName>
    </submittedName>
</protein>
<evidence type="ECO:0000256" key="1">
    <source>
        <dbReference type="ARBA" id="ARBA00001947"/>
    </source>
</evidence>
<comment type="caution">
    <text evidence="9">The sequence shown here is derived from an EMBL/GenBank/DDBJ whole genome shotgun (WGS) entry which is preliminary data.</text>
</comment>
<comment type="similarity">
    <text evidence="2">Belongs to the endoribonuclease YbeY family.</text>
</comment>
<dbReference type="AlphaFoldDB" id="A0AAD9TX84"/>
<comment type="cofactor">
    <cofactor evidence="1">
        <name>Zn(2+)</name>
        <dbReference type="ChEBI" id="CHEBI:29105"/>
    </cofactor>
</comment>
<evidence type="ECO:0000256" key="8">
    <source>
        <dbReference type="SAM" id="MobiDB-lite"/>
    </source>
</evidence>
<evidence type="ECO:0000256" key="5">
    <source>
        <dbReference type="ARBA" id="ARBA00022759"/>
    </source>
</evidence>
<name>A0AAD9TX84_9ROSI</name>
<evidence type="ECO:0000256" key="6">
    <source>
        <dbReference type="ARBA" id="ARBA00022801"/>
    </source>
</evidence>
<dbReference type="GO" id="GO:0004519">
    <property type="term" value="F:endonuclease activity"/>
    <property type="evidence" value="ECO:0007669"/>
    <property type="project" value="UniProtKB-KW"/>
</dbReference>
<dbReference type="Proteomes" id="UP001280121">
    <property type="component" value="Unassembled WGS sequence"/>
</dbReference>
<dbReference type="Pfam" id="PF02130">
    <property type="entry name" value="YbeY"/>
    <property type="match status" value="1"/>
</dbReference>
<dbReference type="PANTHER" id="PTHR46986:SF1">
    <property type="entry name" value="ENDORIBONUCLEASE YBEY, CHLOROPLASTIC"/>
    <property type="match status" value="1"/>
</dbReference>
<evidence type="ECO:0000256" key="2">
    <source>
        <dbReference type="ARBA" id="ARBA00010875"/>
    </source>
</evidence>
<accession>A0AAD9TX84</accession>
<keyword evidence="3" id="KW-0540">Nuclease</keyword>
<evidence type="ECO:0000256" key="3">
    <source>
        <dbReference type="ARBA" id="ARBA00022722"/>
    </source>
</evidence>
<evidence type="ECO:0000313" key="9">
    <source>
        <dbReference type="EMBL" id="KAK2643841.1"/>
    </source>
</evidence>
<evidence type="ECO:0000313" key="10">
    <source>
        <dbReference type="Proteomes" id="UP001280121"/>
    </source>
</evidence>
<feature type="compositionally biased region" description="Low complexity" evidence="8">
    <location>
        <begin position="7"/>
        <end position="27"/>
    </location>
</feature>
<dbReference type="InterPro" id="IPR002036">
    <property type="entry name" value="YbeY"/>
</dbReference>
<evidence type="ECO:0000256" key="7">
    <source>
        <dbReference type="ARBA" id="ARBA00022833"/>
    </source>
</evidence>
<feature type="region of interest" description="Disordered" evidence="8">
    <location>
        <begin position="1"/>
        <end position="27"/>
    </location>
</feature>
<dbReference type="GO" id="GO:0006364">
    <property type="term" value="P:rRNA processing"/>
    <property type="evidence" value="ECO:0007669"/>
    <property type="project" value="InterPro"/>
</dbReference>
<dbReference type="InterPro" id="IPR023091">
    <property type="entry name" value="MetalPrtase_cat_dom_sf_prd"/>
</dbReference>
<dbReference type="GO" id="GO:0004222">
    <property type="term" value="F:metalloendopeptidase activity"/>
    <property type="evidence" value="ECO:0007669"/>
    <property type="project" value="InterPro"/>
</dbReference>
<keyword evidence="10" id="KW-1185">Reference proteome</keyword>
<dbReference type="Gene3D" id="3.40.390.30">
    <property type="entry name" value="Metalloproteases ('zincins'), catalytic domain"/>
    <property type="match status" value="1"/>
</dbReference>
<keyword evidence="6" id="KW-0378">Hydrolase</keyword>
<dbReference type="GO" id="GO:0046872">
    <property type="term" value="F:metal ion binding"/>
    <property type="evidence" value="ECO:0007669"/>
    <property type="project" value="UniProtKB-KW"/>
</dbReference>
<gene>
    <name evidence="9" type="ORF">Ddye_019036</name>
</gene>
<organism evidence="9 10">
    <name type="scientific">Dipteronia dyeriana</name>
    <dbReference type="NCBI Taxonomy" id="168575"/>
    <lineage>
        <taxon>Eukaryota</taxon>
        <taxon>Viridiplantae</taxon>
        <taxon>Streptophyta</taxon>
        <taxon>Embryophyta</taxon>
        <taxon>Tracheophyta</taxon>
        <taxon>Spermatophyta</taxon>
        <taxon>Magnoliopsida</taxon>
        <taxon>eudicotyledons</taxon>
        <taxon>Gunneridae</taxon>
        <taxon>Pentapetalae</taxon>
        <taxon>rosids</taxon>
        <taxon>malvids</taxon>
        <taxon>Sapindales</taxon>
        <taxon>Sapindaceae</taxon>
        <taxon>Hippocastanoideae</taxon>
        <taxon>Acereae</taxon>
        <taxon>Dipteronia</taxon>
    </lineage>
</organism>
<keyword evidence="4" id="KW-0479">Metal-binding</keyword>
<proteinExistence type="inferred from homology"/>
<dbReference type="EMBL" id="JANJYI010000006">
    <property type="protein sequence ID" value="KAK2643841.1"/>
    <property type="molecule type" value="Genomic_DNA"/>
</dbReference>
<dbReference type="PANTHER" id="PTHR46986">
    <property type="entry name" value="ENDORIBONUCLEASE YBEY, CHLOROPLASTIC"/>
    <property type="match status" value="1"/>
</dbReference>